<sequence length="27" mass="2965">VHSAGGISEARAREIAQEEDKKLKLTK</sequence>
<dbReference type="AlphaFoldDB" id="A0A0F9BYW9"/>
<evidence type="ECO:0000313" key="2">
    <source>
        <dbReference type="EMBL" id="KKL19147.1"/>
    </source>
</evidence>
<feature type="compositionally biased region" description="Basic and acidic residues" evidence="1">
    <location>
        <begin position="10"/>
        <end position="27"/>
    </location>
</feature>
<gene>
    <name evidence="2" type="ORF">LCGC14_2468420</name>
</gene>
<evidence type="ECO:0000256" key="1">
    <source>
        <dbReference type="SAM" id="MobiDB-lite"/>
    </source>
</evidence>
<dbReference type="EMBL" id="LAZR01038596">
    <property type="protein sequence ID" value="KKL19147.1"/>
    <property type="molecule type" value="Genomic_DNA"/>
</dbReference>
<feature type="region of interest" description="Disordered" evidence="1">
    <location>
        <begin position="1"/>
        <end position="27"/>
    </location>
</feature>
<accession>A0A0F9BYW9</accession>
<comment type="caution">
    <text evidence="2">The sequence shown here is derived from an EMBL/GenBank/DDBJ whole genome shotgun (WGS) entry which is preliminary data.</text>
</comment>
<organism evidence="2">
    <name type="scientific">marine sediment metagenome</name>
    <dbReference type="NCBI Taxonomy" id="412755"/>
    <lineage>
        <taxon>unclassified sequences</taxon>
        <taxon>metagenomes</taxon>
        <taxon>ecological metagenomes</taxon>
    </lineage>
</organism>
<feature type="non-terminal residue" evidence="2">
    <location>
        <position position="1"/>
    </location>
</feature>
<proteinExistence type="predicted"/>
<protein>
    <submittedName>
        <fullName evidence="2">Uncharacterized protein</fullName>
    </submittedName>
</protein>
<name>A0A0F9BYW9_9ZZZZ</name>
<reference evidence="2" key="1">
    <citation type="journal article" date="2015" name="Nature">
        <title>Complex archaea that bridge the gap between prokaryotes and eukaryotes.</title>
        <authorList>
            <person name="Spang A."/>
            <person name="Saw J.H."/>
            <person name="Jorgensen S.L."/>
            <person name="Zaremba-Niedzwiedzka K."/>
            <person name="Martijn J."/>
            <person name="Lind A.E."/>
            <person name="van Eijk R."/>
            <person name="Schleper C."/>
            <person name="Guy L."/>
            <person name="Ettema T.J."/>
        </authorList>
    </citation>
    <scope>NUCLEOTIDE SEQUENCE</scope>
</reference>